<sequence length="457" mass="52456">MENFASELSTGVLDEFRDDFYNNERNVQAQNVCVRSDPLESCLSRKVLEHTNHIFQHKVAEIKPMTNQKSSGRCWLFAALNVIRIPFAKHHNIEEFEFSQSYLFFWDKIERSNYFLNNIVKTAQRGDKVEDRLLGFLLNDPIPDGGQWDMIVNLINRYGVVPKSSFPETWTTESTTRMNSLLSSKLREFAKELRTMIATINGLSNETIQKKIAEQMNVIFRIVGICLGIPSRKFIWEYYDKSKVYHSVGPVSGLEFYTKYVKPYYNFDDKVCLVTDPRRTNPFGHVYEVEFLGNVVGGRRTLYNNQQAELLLNVTGESIKAGEAVWFGCEVSKRSATKYGIHDISSVDLQAFFGTDIQMGLAKEDRLIYGDSAMTHAMVFTGVSYNSEGKVEKLRVENSWGEDRGDKGYHVLTAYWFKEFGFEVVVDKKFVPAEVMAVFQQEPVLLPAWDPMGCLAY</sequence>
<dbReference type="Pfam" id="PF03051">
    <property type="entry name" value="Peptidase_C1_2"/>
    <property type="match status" value="1"/>
</dbReference>
<keyword evidence="6 9" id="KW-0645">Protease</keyword>
<dbReference type="InterPro" id="IPR000169">
    <property type="entry name" value="Pept_cys_AS"/>
</dbReference>
<evidence type="ECO:0000256" key="8">
    <source>
        <dbReference type="ARBA" id="ARBA00022807"/>
    </source>
</evidence>
<dbReference type="Proteomes" id="UP000639338">
    <property type="component" value="Unassembled WGS sequence"/>
</dbReference>
<dbReference type="AlphaFoldDB" id="A0A834XQC6"/>
<evidence type="ECO:0000256" key="1">
    <source>
        <dbReference type="ARBA" id="ARBA00000423"/>
    </source>
</evidence>
<keyword evidence="8 9" id="KW-0788">Thiol protease</keyword>
<comment type="catalytic activity">
    <reaction evidence="1 9">
        <text>Inactivates bleomycin B2 (a cytotoxic glycometallopeptide) by hydrolysis of a carboxyamide bond of beta-aminoalanine, but also shows general aminopeptidase activity. The specificity varies somewhat with source, but amino acid arylamides of Met, Leu and Ala are preferred.</text>
        <dbReference type="EC" id="3.4.22.40"/>
    </reaction>
</comment>
<organism evidence="11 12">
    <name type="scientific">Aphidius gifuensis</name>
    <name type="common">Parasitoid wasp</name>
    <dbReference type="NCBI Taxonomy" id="684658"/>
    <lineage>
        <taxon>Eukaryota</taxon>
        <taxon>Metazoa</taxon>
        <taxon>Ecdysozoa</taxon>
        <taxon>Arthropoda</taxon>
        <taxon>Hexapoda</taxon>
        <taxon>Insecta</taxon>
        <taxon>Pterygota</taxon>
        <taxon>Neoptera</taxon>
        <taxon>Endopterygota</taxon>
        <taxon>Hymenoptera</taxon>
        <taxon>Apocrita</taxon>
        <taxon>Ichneumonoidea</taxon>
        <taxon>Braconidae</taxon>
        <taxon>Aphidiinae</taxon>
        <taxon>Aphidius</taxon>
    </lineage>
</organism>
<dbReference type="GO" id="GO:0005737">
    <property type="term" value="C:cytoplasm"/>
    <property type="evidence" value="ECO:0007669"/>
    <property type="project" value="UniProtKB-SubCell"/>
</dbReference>
<dbReference type="EC" id="3.4.22.40" evidence="3 9"/>
<dbReference type="CDD" id="cd00585">
    <property type="entry name" value="Peptidase_C1B"/>
    <property type="match status" value="1"/>
</dbReference>
<keyword evidence="5 9" id="KW-0963">Cytoplasm</keyword>
<dbReference type="FunFam" id="3.90.70.10:FF:000021">
    <property type="entry name" value="Bleomycin hydrolase"/>
    <property type="match status" value="1"/>
</dbReference>
<feature type="active site" evidence="10">
    <location>
        <position position="398"/>
    </location>
</feature>
<evidence type="ECO:0000256" key="5">
    <source>
        <dbReference type="ARBA" id="ARBA00022490"/>
    </source>
</evidence>
<evidence type="ECO:0000256" key="9">
    <source>
        <dbReference type="PIRNR" id="PIRNR005700"/>
    </source>
</evidence>
<evidence type="ECO:0000256" key="10">
    <source>
        <dbReference type="PIRSR" id="PIRSR005700-1"/>
    </source>
</evidence>
<reference evidence="11 12" key="1">
    <citation type="submission" date="2020-08" db="EMBL/GenBank/DDBJ databases">
        <title>Aphidius gifuensis genome sequencing and assembly.</title>
        <authorList>
            <person name="Du Z."/>
        </authorList>
    </citation>
    <scope>NUCLEOTIDE SEQUENCE [LARGE SCALE GENOMIC DNA]</scope>
    <source>
        <strain evidence="11">YNYX2018</strain>
        <tissue evidence="11">Adults</tissue>
    </source>
</reference>
<accession>A0A834XQC6</accession>
<dbReference type="PIRSF" id="PIRSF005700">
    <property type="entry name" value="PepC"/>
    <property type="match status" value="1"/>
</dbReference>
<dbReference type="InterPro" id="IPR038765">
    <property type="entry name" value="Papain-like_cys_pep_sf"/>
</dbReference>
<dbReference type="GO" id="GO:0006508">
    <property type="term" value="P:proteolysis"/>
    <property type="evidence" value="ECO:0007669"/>
    <property type="project" value="UniProtKB-KW"/>
</dbReference>
<keyword evidence="7 9" id="KW-0378">Hydrolase</keyword>
<evidence type="ECO:0000313" key="12">
    <source>
        <dbReference type="Proteomes" id="UP000639338"/>
    </source>
</evidence>
<dbReference type="SUPFAM" id="SSF54001">
    <property type="entry name" value="Cysteine proteinases"/>
    <property type="match status" value="1"/>
</dbReference>
<proteinExistence type="inferred from homology"/>
<dbReference type="InterPro" id="IPR004134">
    <property type="entry name" value="Peptidase_C1B"/>
</dbReference>
<comment type="caution">
    <text evidence="11">The sequence shown here is derived from an EMBL/GenBank/DDBJ whole genome shotgun (WGS) entry which is preliminary data.</text>
</comment>
<evidence type="ECO:0000256" key="2">
    <source>
        <dbReference type="ARBA" id="ARBA00004496"/>
    </source>
</evidence>
<evidence type="ECO:0000256" key="4">
    <source>
        <dbReference type="ARBA" id="ARBA00022227"/>
    </source>
</evidence>
<dbReference type="PANTHER" id="PTHR10363">
    <property type="entry name" value="BLEOMYCIN HYDROLASE"/>
    <property type="match status" value="1"/>
</dbReference>
<dbReference type="OrthoDB" id="2666448at2759"/>
<evidence type="ECO:0000256" key="7">
    <source>
        <dbReference type="ARBA" id="ARBA00022801"/>
    </source>
</evidence>
<dbReference type="GO" id="GO:0070005">
    <property type="term" value="F:cysteine-type aminopeptidase activity"/>
    <property type="evidence" value="ECO:0007669"/>
    <property type="project" value="InterPro"/>
</dbReference>
<keyword evidence="12" id="KW-1185">Reference proteome</keyword>
<evidence type="ECO:0000256" key="3">
    <source>
        <dbReference type="ARBA" id="ARBA00012465"/>
    </source>
</evidence>
<feature type="active site" evidence="10">
    <location>
        <position position="74"/>
    </location>
</feature>
<feature type="active site" evidence="10">
    <location>
        <position position="376"/>
    </location>
</feature>
<dbReference type="PROSITE" id="PS00139">
    <property type="entry name" value="THIOL_PROTEASE_CYS"/>
    <property type="match status" value="1"/>
</dbReference>
<protein>
    <recommendedName>
        <fullName evidence="4 9">Bleomycin hydrolase</fullName>
        <ecNumber evidence="3 9">3.4.22.40</ecNumber>
    </recommendedName>
</protein>
<dbReference type="Gene3D" id="3.90.70.10">
    <property type="entry name" value="Cysteine proteinases"/>
    <property type="match status" value="1"/>
</dbReference>
<dbReference type="GO" id="GO:0004197">
    <property type="term" value="F:cysteine-type endopeptidase activity"/>
    <property type="evidence" value="ECO:0007669"/>
    <property type="project" value="UniProtKB-EC"/>
</dbReference>
<gene>
    <name evidence="11" type="ORF">HCN44_008780</name>
</gene>
<dbReference type="GO" id="GO:0009636">
    <property type="term" value="P:response to toxic substance"/>
    <property type="evidence" value="ECO:0007669"/>
    <property type="project" value="TreeGrafter"/>
</dbReference>
<evidence type="ECO:0000313" key="11">
    <source>
        <dbReference type="EMBL" id="KAF7991468.1"/>
    </source>
</evidence>
<evidence type="ECO:0000256" key="6">
    <source>
        <dbReference type="ARBA" id="ARBA00022670"/>
    </source>
</evidence>
<name>A0A834XQC6_APHGI</name>
<dbReference type="PANTHER" id="PTHR10363:SF2">
    <property type="entry name" value="BLEOMYCIN HYDROLASE"/>
    <property type="match status" value="1"/>
</dbReference>
<dbReference type="GO" id="GO:0043418">
    <property type="term" value="P:homocysteine catabolic process"/>
    <property type="evidence" value="ECO:0007669"/>
    <property type="project" value="TreeGrafter"/>
</dbReference>
<comment type="similarity">
    <text evidence="9">Belongs to the peptidase C1 family.</text>
</comment>
<comment type="subcellular location">
    <subcellularLocation>
        <location evidence="2 9">Cytoplasm</location>
    </subcellularLocation>
</comment>
<dbReference type="EMBL" id="JACMRX010000004">
    <property type="protein sequence ID" value="KAF7991468.1"/>
    <property type="molecule type" value="Genomic_DNA"/>
</dbReference>